<organism evidence="3 4">
    <name type="scientific">Pseudobacteriovorax antillogorgiicola</name>
    <dbReference type="NCBI Taxonomy" id="1513793"/>
    <lineage>
        <taxon>Bacteria</taxon>
        <taxon>Pseudomonadati</taxon>
        <taxon>Bdellovibrionota</taxon>
        <taxon>Oligoflexia</taxon>
        <taxon>Oligoflexales</taxon>
        <taxon>Pseudobacteriovoracaceae</taxon>
        <taxon>Pseudobacteriovorax</taxon>
    </lineage>
</organism>
<evidence type="ECO:0000256" key="1">
    <source>
        <dbReference type="SAM" id="MobiDB-lite"/>
    </source>
</evidence>
<evidence type="ECO:0000313" key="4">
    <source>
        <dbReference type="Proteomes" id="UP000192907"/>
    </source>
</evidence>
<name>A0A1Y6BAY5_9BACT</name>
<protein>
    <recommendedName>
        <fullName evidence="2">DUF4382 domain-containing protein</fullName>
    </recommendedName>
</protein>
<reference evidence="4" key="1">
    <citation type="submission" date="2017-04" db="EMBL/GenBank/DDBJ databases">
        <authorList>
            <person name="Varghese N."/>
            <person name="Submissions S."/>
        </authorList>
    </citation>
    <scope>NUCLEOTIDE SEQUENCE [LARGE SCALE GENOMIC DNA]</scope>
    <source>
        <strain evidence="4">RKEM611</strain>
    </source>
</reference>
<feature type="domain" description="DUF4382" evidence="2">
    <location>
        <begin position="56"/>
        <end position="192"/>
    </location>
</feature>
<dbReference type="InterPro" id="IPR025491">
    <property type="entry name" value="DUF4382"/>
</dbReference>
<dbReference type="RefSeq" id="WP_132316211.1">
    <property type="nucleotide sequence ID" value="NZ_FWZT01000003.1"/>
</dbReference>
<keyword evidence="4" id="KW-1185">Reference proteome</keyword>
<evidence type="ECO:0000259" key="2">
    <source>
        <dbReference type="Pfam" id="PF14321"/>
    </source>
</evidence>
<dbReference type="Proteomes" id="UP000192907">
    <property type="component" value="Unassembled WGS sequence"/>
</dbReference>
<feature type="compositionally biased region" description="Acidic residues" evidence="1">
    <location>
        <begin position="23"/>
        <end position="39"/>
    </location>
</feature>
<accession>A0A1Y6BAY5</accession>
<feature type="region of interest" description="Disordered" evidence="1">
    <location>
        <begin position="262"/>
        <end position="282"/>
    </location>
</feature>
<sequence length="282" mass="29980">MAFLNLIVCFSLVSACGTYIGNPEEDDEVQNSETPDDDGTTVNTPEDPNEISDKLFTLALTDAAVDDLSAFYITVASITVKSTDEDDVSIPVSVTDEINLLDYQGSDSILFAGTDDIPYGTYSEVRLVLSTESAPRALDLEGNEVAVSAPSATSSGIKITTEFEVTESGSSLTLDFDLRKSLKVTGNTIKLSPRIRAVSTEESFEINGSSSAIVACLYEASIEPDDDTGCDQSVSSANVKSGTFEIGFVAPGSYKIRYFNSDGSTSDSSSFEVTDSNVTINQ</sequence>
<feature type="compositionally biased region" description="Low complexity" evidence="1">
    <location>
        <begin position="262"/>
        <end position="276"/>
    </location>
</feature>
<dbReference type="STRING" id="1513793.SAMN06296036_10391"/>
<feature type="region of interest" description="Disordered" evidence="1">
    <location>
        <begin position="22"/>
        <end position="48"/>
    </location>
</feature>
<dbReference type="AlphaFoldDB" id="A0A1Y6BAY5"/>
<dbReference type="EMBL" id="FWZT01000003">
    <property type="protein sequence ID" value="SMF00324.1"/>
    <property type="molecule type" value="Genomic_DNA"/>
</dbReference>
<dbReference type="Pfam" id="PF14321">
    <property type="entry name" value="DUF4382"/>
    <property type="match status" value="1"/>
</dbReference>
<gene>
    <name evidence="3" type="ORF">SAMN06296036_10391</name>
</gene>
<dbReference type="OrthoDB" id="5502931at2"/>
<evidence type="ECO:0000313" key="3">
    <source>
        <dbReference type="EMBL" id="SMF00324.1"/>
    </source>
</evidence>
<proteinExistence type="predicted"/>